<keyword evidence="2" id="KW-0862">Zinc</keyword>
<feature type="binding site" evidence="2">
    <location>
        <position position="40"/>
    </location>
    <ligand>
        <name>Zn(2+)</name>
        <dbReference type="ChEBI" id="CHEBI:29105"/>
    </ligand>
</feature>
<dbReference type="GO" id="GO:0006355">
    <property type="term" value="P:regulation of DNA-templated transcription"/>
    <property type="evidence" value="ECO:0007669"/>
    <property type="project" value="UniProtKB-UniRule"/>
</dbReference>
<feature type="domain" description="Spt4/RpoE2 zinc finger" evidence="3">
    <location>
        <begin position="20"/>
        <end position="79"/>
    </location>
</feature>
<keyword evidence="2" id="KW-0805">Transcription regulation</keyword>
<dbReference type="PANTHER" id="PTHR40704:SF1">
    <property type="entry name" value="TRANSCRIPTION ELONGATION FACTOR SPT4"/>
    <property type="match status" value="1"/>
</dbReference>
<comment type="similarity">
    <text evidence="2">Belongs to the archaeal Spt4 family.</text>
</comment>
<evidence type="ECO:0000313" key="4">
    <source>
        <dbReference type="EMBL" id="BFH73427.1"/>
    </source>
</evidence>
<sequence length="79" mass="8797">MDYTRVDKGEQVMPEKNKEFKACKNCRALVPSDTPKCPVCGSTSFSDDWSGMVIIIDPSSETAKLLGVTIPWRYAIIVK</sequence>
<keyword evidence="4" id="KW-0238">DNA-binding</keyword>
<dbReference type="GO" id="GO:0008270">
    <property type="term" value="F:zinc ion binding"/>
    <property type="evidence" value="ECO:0007669"/>
    <property type="project" value="UniProtKB-UniRule"/>
</dbReference>
<comment type="subunit">
    <text evidence="2">Heterodimer composed of Spt4 and Spt5.</text>
</comment>
<protein>
    <recommendedName>
        <fullName evidence="2">Transcription elongation factor Spt4</fullName>
    </recommendedName>
</protein>
<dbReference type="SMART" id="SM01389">
    <property type="entry name" value="Spt4"/>
    <property type="match status" value="1"/>
</dbReference>
<evidence type="ECO:0000256" key="2">
    <source>
        <dbReference type="HAMAP-Rule" id="MF_00949"/>
    </source>
</evidence>
<dbReference type="HAMAP" id="MF_00949">
    <property type="entry name" value="Spt4_arch"/>
    <property type="match status" value="1"/>
</dbReference>
<dbReference type="AlphaFoldDB" id="A0AAT9GRE6"/>
<dbReference type="InterPro" id="IPR007178">
    <property type="entry name" value="Spt4_arch"/>
</dbReference>
<dbReference type="SUPFAM" id="SSF63393">
    <property type="entry name" value="RNA polymerase subunits"/>
    <property type="match status" value="1"/>
</dbReference>
<dbReference type="Pfam" id="PF06093">
    <property type="entry name" value="Spt4"/>
    <property type="match status" value="1"/>
</dbReference>
<keyword evidence="1 2" id="KW-0804">Transcription</keyword>
<dbReference type="InterPro" id="IPR022800">
    <property type="entry name" value="Spt4/RpoE2_Znf"/>
</dbReference>
<proteinExistence type="inferred from homology"/>
<feature type="binding site" evidence="2">
    <location>
        <position position="23"/>
    </location>
    <ligand>
        <name>Zn(2+)</name>
        <dbReference type="ChEBI" id="CHEBI:29105"/>
    </ligand>
</feature>
<gene>
    <name evidence="2" type="primary">spt4</name>
    <name evidence="4" type="ORF">SJAV_13710</name>
</gene>
<name>A0AAT9GRE6_9CREN</name>
<dbReference type="PANTHER" id="PTHR40704">
    <property type="entry name" value="TRANSCRIPTION ELONGATION FACTOR SPT4"/>
    <property type="match status" value="1"/>
</dbReference>
<dbReference type="NCBIfam" id="NF041664">
    <property type="entry name" value="RNAP_arch_Epp"/>
    <property type="match status" value="1"/>
</dbReference>
<accession>A0AAT9GRE6</accession>
<keyword evidence="2" id="KW-0479">Metal-binding</keyword>
<feature type="binding site" evidence="2">
    <location>
        <position position="37"/>
    </location>
    <ligand>
        <name>Zn(2+)</name>
        <dbReference type="ChEBI" id="CHEBI:29105"/>
    </ligand>
</feature>
<dbReference type="Gene3D" id="2.20.28.90">
    <property type="match status" value="1"/>
</dbReference>
<dbReference type="KEGG" id="sjv:SJAV_13710"/>
<dbReference type="InterPro" id="IPR038589">
    <property type="entry name" value="Spt4_dom_sf"/>
</dbReference>
<dbReference type="InterPro" id="IPR029040">
    <property type="entry name" value="RPABC4/Spt4"/>
</dbReference>
<reference evidence="4" key="1">
    <citation type="submission" date="2024-03" db="EMBL/GenBank/DDBJ databases">
        <title>Complete genome sequence of Sulfurisphaera javensis strain KD-1.</title>
        <authorList>
            <person name="Sakai H."/>
            <person name="Nur N."/>
            <person name="Suwanto A."/>
            <person name="Kurosawa N."/>
        </authorList>
    </citation>
    <scope>NUCLEOTIDE SEQUENCE</scope>
    <source>
        <strain evidence="4">KD-1</strain>
    </source>
</reference>
<dbReference type="EMBL" id="AP031322">
    <property type="protein sequence ID" value="BFH73427.1"/>
    <property type="molecule type" value="Genomic_DNA"/>
</dbReference>
<dbReference type="GO" id="GO:0003677">
    <property type="term" value="F:DNA binding"/>
    <property type="evidence" value="ECO:0007669"/>
    <property type="project" value="UniProtKB-KW"/>
</dbReference>
<organism evidence="4">
    <name type="scientific">Sulfurisphaera javensis</name>
    <dbReference type="NCBI Taxonomy" id="2049879"/>
    <lineage>
        <taxon>Archaea</taxon>
        <taxon>Thermoproteota</taxon>
        <taxon>Thermoprotei</taxon>
        <taxon>Sulfolobales</taxon>
        <taxon>Sulfolobaceae</taxon>
        <taxon>Sulfurisphaera</taxon>
    </lineage>
</organism>
<evidence type="ECO:0000259" key="3">
    <source>
        <dbReference type="SMART" id="SM01389"/>
    </source>
</evidence>
<comment type="function">
    <text evidence="2">Stimulates transcription elongation.</text>
</comment>
<evidence type="ECO:0000256" key="1">
    <source>
        <dbReference type="ARBA" id="ARBA00023163"/>
    </source>
</evidence>
<feature type="binding site" evidence="2">
    <location>
        <position position="26"/>
    </location>
    <ligand>
        <name>Zn(2+)</name>
        <dbReference type="ChEBI" id="CHEBI:29105"/>
    </ligand>
</feature>